<dbReference type="EMBL" id="FQXP01000005">
    <property type="protein sequence ID" value="SHH82025.1"/>
    <property type="molecule type" value="Genomic_DNA"/>
</dbReference>
<organism evidence="1 2">
    <name type="scientific">Clostridium collagenovorans DSM 3089</name>
    <dbReference type="NCBI Taxonomy" id="1121306"/>
    <lineage>
        <taxon>Bacteria</taxon>
        <taxon>Bacillati</taxon>
        <taxon>Bacillota</taxon>
        <taxon>Clostridia</taxon>
        <taxon>Eubacteriales</taxon>
        <taxon>Clostridiaceae</taxon>
        <taxon>Clostridium</taxon>
    </lineage>
</organism>
<evidence type="ECO:0000313" key="2">
    <source>
        <dbReference type="Proteomes" id="UP000184526"/>
    </source>
</evidence>
<gene>
    <name evidence="1" type="ORF">SAMN02745196_01527</name>
</gene>
<dbReference type="AlphaFoldDB" id="A0A1M5W3H9"/>
<dbReference type="OrthoDB" id="1680906at2"/>
<dbReference type="Proteomes" id="UP000184526">
    <property type="component" value="Unassembled WGS sequence"/>
</dbReference>
<protein>
    <submittedName>
        <fullName evidence="1">Uncharacterized beta-barrel protein YwiB, DUF1934 family</fullName>
    </submittedName>
</protein>
<sequence>MKKKALISVSSKQKGGTEDAIEVVTPGVFFKDEDKLVASYEETEISGMDGTTTTLEIYNDYFILNREGTTSSRMEFSQNNNDVILYNTPHGALELSFIVHKVEMDIDEEGGTIYANYDLIIQGQPSINTSINVEIQLN</sequence>
<proteinExistence type="predicted"/>
<name>A0A1M5W3H9_9CLOT</name>
<dbReference type="Gene3D" id="2.40.128.20">
    <property type="match status" value="1"/>
</dbReference>
<reference evidence="1 2" key="1">
    <citation type="submission" date="2016-11" db="EMBL/GenBank/DDBJ databases">
        <authorList>
            <person name="Jaros S."/>
            <person name="Januszkiewicz K."/>
            <person name="Wedrychowicz H."/>
        </authorList>
    </citation>
    <scope>NUCLEOTIDE SEQUENCE [LARGE SCALE GENOMIC DNA]</scope>
    <source>
        <strain evidence="1 2">DSM 3089</strain>
    </source>
</reference>
<dbReference type="InterPro" id="IPR012674">
    <property type="entry name" value="Calycin"/>
</dbReference>
<dbReference type="SUPFAM" id="SSF50814">
    <property type="entry name" value="Lipocalins"/>
    <property type="match status" value="1"/>
</dbReference>
<accession>A0A1M5W3H9</accession>
<dbReference type="RefSeq" id="WP_072831427.1">
    <property type="nucleotide sequence ID" value="NZ_FQXP01000005.1"/>
</dbReference>
<keyword evidence="2" id="KW-1185">Reference proteome</keyword>
<dbReference type="InterPro" id="IPR015231">
    <property type="entry name" value="DUF1934"/>
</dbReference>
<dbReference type="Pfam" id="PF09148">
    <property type="entry name" value="DUF1934"/>
    <property type="match status" value="1"/>
</dbReference>
<evidence type="ECO:0000313" key="1">
    <source>
        <dbReference type="EMBL" id="SHH82025.1"/>
    </source>
</evidence>
<dbReference type="STRING" id="1121306.SAMN02745196_01527"/>